<gene>
    <name evidence="4" type="ORF">VE01_01293</name>
</gene>
<feature type="region of interest" description="Disordered" evidence="1">
    <location>
        <begin position="519"/>
        <end position="546"/>
    </location>
</feature>
<keyword evidence="3" id="KW-0732">Signal</keyword>
<accession>A0A1B8GYG6</accession>
<evidence type="ECO:0000256" key="2">
    <source>
        <dbReference type="SAM" id="Phobius"/>
    </source>
</evidence>
<dbReference type="CDD" id="cd12087">
    <property type="entry name" value="TM_EGFR-like"/>
    <property type="match status" value="1"/>
</dbReference>
<protein>
    <submittedName>
        <fullName evidence="4">Uncharacterized protein</fullName>
    </submittedName>
</protein>
<keyword evidence="5" id="KW-1185">Reference proteome</keyword>
<keyword evidence="2" id="KW-1133">Transmembrane helix</keyword>
<reference evidence="5" key="2">
    <citation type="journal article" date="2018" name="Nat. Commun.">
        <title>Extreme sensitivity to ultraviolet light in the fungal pathogen causing white-nose syndrome of bats.</title>
        <authorList>
            <person name="Palmer J.M."/>
            <person name="Drees K.P."/>
            <person name="Foster J.T."/>
            <person name="Lindner D.L."/>
        </authorList>
    </citation>
    <scope>NUCLEOTIDE SEQUENCE [LARGE SCALE GENOMIC DNA]</scope>
    <source>
        <strain evidence="5">UAMH 10579</strain>
    </source>
</reference>
<evidence type="ECO:0000313" key="4">
    <source>
        <dbReference type="EMBL" id="OBU00841.2"/>
    </source>
</evidence>
<keyword evidence="2" id="KW-0472">Membrane</keyword>
<organism evidence="4 5">
    <name type="scientific">Pseudogymnoascus verrucosus</name>
    <dbReference type="NCBI Taxonomy" id="342668"/>
    <lineage>
        <taxon>Eukaryota</taxon>
        <taxon>Fungi</taxon>
        <taxon>Dikarya</taxon>
        <taxon>Ascomycota</taxon>
        <taxon>Pezizomycotina</taxon>
        <taxon>Leotiomycetes</taxon>
        <taxon>Thelebolales</taxon>
        <taxon>Thelebolaceae</taxon>
        <taxon>Pseudogymnoascus</taxon>
    </lineage>
</organism>
<feature type="region of interest" description="Disordered" evidence="1">
    <location>
        <begin position="354"/>
        <end position="378"/>
    </location>
</feature>
<evidence type="ECO:0000256" key="1">
    <source>
        <dbReference type="SAM" id="MobiDB-lite"/>
    </source>
</evidence>
<dbReference type="GeneID" id="28834679"/>
<reference evidence="4 5" key="1">
    <citation type="submission" date="2016-03" db="EMBL/GenBank/DDBJ databases">
        <title>Comparative genomics of Pseudogymnoascus destructans, the fungus causing white-nose syndrome of bats.</title>
        <authorList>
            <person name="Palmer J.M."/>
            <person name="Drees K.P."/>
            <person name="Foster J.T."/>
            <person name="Lindner D.L."/>
        </authorList>
    </citation>
    <scope>NUCLEOTIDE SEQUENCE [LARGE SCALE GENOMIC DNA]</scope>
    <source>
        <strain evidence="4 5">UAMH 10579</strain>
    </source>
</reference>
<feature type="chain" id="PRO_5015177396" evidence="3">
    <location>
        <begin position="22"/>
        <end position="546"/>
    </location>
</feature>
<dbReference type="EMBL" id="KV460208">
    <property type="protein sequence ID" value="OBU00841.2"/>
    <property type="molecule type" value="Genomic_DNA"/>
</dbReference>
<proteinExistence type="predicted"/>
<feature type="compositionally biased region" description="Low complexity" evidence="1">
    <location>
        <begin position="261"/>
        <end position="274"/>
    </location>
</feature>
<feature type="signal peptide" evidence="3">
    <location>
        <begin position="1"/>
        <end position="21"/>
    </location>
</feature>
<dbReference type="AlphaFoldDB" id="A0A1B8GYG6"/>
<feature type="transmembrane region" description="Helical" evidence="2">
    <location>
        <begin position="194"/>
        <end position="219"/>
    </location>
</feature>
<sequence>MISQVVYRCLWAMVLIASWAAAGVITSPAVLPRATPTGSALIDSLHECDGKHIFWCPQASGTCYTGADGYIGCCSTTSCAARTTCIPYDSKGSQKCDPNSGGCWSCSDSNLPACVTVTNVVAKQHIFYCSFTEAVYTSSYENLVTIGSMALPPGGATMTTGSKTAQTSESTMGPVSPTATIPTSNLSSQPRSELSAGSIVGIVIGVICALAIMAIIAYLRYRRYCKRRDQIQRVIDASCGPRNGDRSQKQPVHPSPINDGPDTPQPTYTDPDSPGYVARSIANDPEDYFSPIEVIKRVNTAEALANLENRNKGLFEMGADAEHSVDRTIGRAEIGFGSGDAAAGIWKTIAAQSGNTSAEGRNRYGPPELESTSTREREDGLNIQKVAPPSRQPCGAPYPPDEELVQHNQRAFSANSIGTSVPDANGISPALTSITFDASAVVSPLLSNGTFSTTPLMGLNPKPSVGELNPRATVEGPLNWPILAANRNSSKLTSATGWESKYLSPEMAISNGFSAGEVAEDANMAPENRDSGPSDAAFIMPLRTSR</sequence>
<evidence type="ECO:0000313" key="5">
    <source>
        <dbReference type="Proteomes" id="UP000091956"/>
    </source>
</evidence>
<name>A0A1B8GYG6_9PEZI</name>
<dbReference type="RefSeq" id="XP_059320066.1">
    <property type="nucleotide sequence ID" value="XM_059463345.1"/>
</dbReference>
<dbReference type="Proteomes" id="UP000091956">
    <property type="component" value="Unassembled WGS sequence"/>
</dbReference>
<evidence type="ECO:0000256" key="3">
    <source>
        <dbReference type="SAM" id="SignalP"/>
    </source>
</evidence>
<feature type="region of interest" description="Disordered" evidence="1">
    <location>
        <begin position="236"/>
        <end position="275"/>
    </location>
</feature>
<feature type="region of interest" description="Disordered" evidence="1">
    <location>
        <begin position="157"/>
        <end position="191"/>
    </location>
</feature>
<keyword evidence="2" id="KW-0812">Transmembrane</keyword>